<protein>
    <submittedName>
        <fullName evidence="4">Spy/CpxP family protein refolding chaperone</fullName>
    </submittedName>
</protein>
<evidence type="ECO:0000256" key="2">
    <source>
        <dbReference type="SAM" id="MobiDB-lite"/>
    </source>
</evidence>
<name>A0ABT7AYW2_9CYAN</name>
<proteinExistence type="predicted"/>
<dbReference type="Proteomes" id="UP001235303">
    <property type="component" value="Unassembled WGS sequence"/>
</dbReference>
<dbReference type="EMBL" id="JAQOSP010000141">
    <property type="protein sequence ID" value="MDJ1172076.1"/>
    <property type="molecule type" value="Genomic_DNA"/>
</dbReference>
<dbReference type="InterPro" id="IPR012899">
    <property type="entry name" value="LTXXQ"/>
</dbReference>
<accession>A0ABT7AYW2</accession>
<dbReference type="CDD" id="cd09916">
    <property type="entry name" value="CpxP_like"/>
    <property type="match status" value="1"/>
</dbReference>
<evidence type="ECO:0000313" key="5">
    <source>
        <dbReference type="Proteomes" id="UP001235303"/>
    </source>
</evidence>
<feature type="region of interest" description="Disordered" evidence="2">
    <location>
        <begin position="41"/>
        <end position="88"/>
    </location>
</feature>
<keyword evidence="3" id="KW-0732">Signal</keyword>
<evidence type="ECO:0000313" key="4">
    <source>
        <dbReference type="EMBL" id="MDJ1172076.1"/>
    </source>
</evidence>
<dbReference type="Gene3D" id="1.20.120.1490">
    <property type="match status" value="1"/>
</dbReference>
<feature type="compositionally biased region" description="Gly residues" evidence="2">
    <location>
        <begin position="71"/>
        <end position="85"/>
    </location>
</feature>
<dbReference type="Pfam" id="PF07813">
    <property type="entry name" value="LTXXQ"/>
    <property type="match status" value="1"/>
</dbReference>
<keyword evidence="1" id="KW-0175">Coiled coil</keyword>
<feature type="coiled-coil region" evidence="1">
    <location>
        <begin position="100"/>
        <end position="128"/>
    </location>
</feature>
<feature type="region of interest" description="Disordered" evidence="2">
    <location>
        <begin position="173"/>
        <end position="201"/>
    </location>
</feature>
<organism evidence="4 5">
    <name type="scientific">Roseofilum acuticapitatum BLCC-M154</name>
    <dbReference type="NCBI Taxonomy" id="3022444"/>
    <lineage>
        <taxon>Bacteria</taxon>
        <taxon>Bacillati</taxon>
        <taxon>Cyanobacteriota</taxon>
        <taxon>Cyanophyceae</taxon>
        <taxon>Desertifilales</taxon>
        <taxon>Desertifilaceae</taxon>
        <taxon>Roseofilum</taxon>
        <taxon>Roseofilum acuticapitatum</taxon>
    </lineage>
</organism>
<gene>
    <name evidence="4" type="ORF">PMG71_21855</name>
</gene>
<sequence>MSITRVCAVTLSVLMLGAGMAEAKPRGNWENRGLGQEVAAARSNGNSGNWDRSVLDGQSNGESQGIRVSQRGGGQRGGGQRGPGGLMQNLNLSEQQQQQIQAIRDRYESQFEQNRNAMEQAREQLRTLMTGNANDSQIRAQHQQVQQLAQQMGNLHFESMMEIRNVLDDTQRQQFGEMMNQRRDRFGSGSENGPGNRRGNR</sequence>
<evidence type="ECO:0000256" key="3">
    <source>
        <dbReference type="SAM" id="SignalP"/>
    </source>
</evidence>
<comment type="caution">
    <text evidence="4">The sequence shown here is derived from an EMBL/GenBank/DDBJ whole genome shotgun (WGS) entry which is preliminary data.</text>
</comment>
<feature type="chain" id="PRO_5045448327" evidence="3">
    <location>
        <begin position="24"/>
        <end position="201"/>
    </location>
</feature>
<reference evidence="4 5" key="1">
    <citation type="submission" date="2023-01" db="EMBL/GenBank/DDBJ databases">
        <title>Novel diversity within Roseofilum (Cyanobacteria; Desertifilaceae) from marine benthic mats with descriptions of four novel species.</title>
        <authorList>
            <person name="Wang Y."/>
            <person name="Berthold D.E."/>
            <person name="Hu J."/>
            <person name="Lefler F.W."/>
            <person name="Laughinghouse H.D. IV."/>
        </authorList>
    </citation>
    <scope>NUCLEOTIDE SEQUENCE [LARGE SCALE GENOMIC DNA]</scope>
    <source>
        <strain evidence="4 5">BLCC-M154</strain>
    </source>
</reference>
<feature type="signal peptide" evidence="3">
    <location>
        <begin position="1"/>
        <end position="23"/>
    </location>
</feature>
<feature type="compositionally biased region" description="Polar residues" evidence="2">
    <location>
        <begin position="43"/>
        <end position="63"/>
    </location>
</feature>
<evidence type="ECO:0000256" key="1">
    <source>
        <dbReference type="SAM" id="Coils"/>
    </source>
</evidence>
<keyword evidence="5" id="KW-1185">Reference proteome</keyword>